<organism evidence="4 5">
    <name type="scientific">Actinomadura mexicana</name>
    <dbReference type="NCBI Taxonomy" id="134959"/>
    <lineage>
        <taxon>Bacteria</taxon>
        <taxon>Bacillati</taxon>
        <taxon>Actinomycetota</taxon>
        <taxon>Actinomycetes</taxon>
        <taxon>Streptosporangiales</taxon>
        <taxon>Thermomonosporaceae</taxon>
        <taxon>Actinomadura</taxon>
    </lineage>
</organism>
<evidence type="ECO:0000256" key="2">
    <source>
        <dbReference type="PROSITE-ProRule" id="PRU00169"/>
    </source>
</evidence>
<dbReference type="GO" id="GO:0000160">
    <property type="term" value="P:phosphorelay signal transduction system"/>
    <property type="evidence" value="ECO:0007669"/>
    <property type="project" value="InterPro"/>
</dbReference>
<dbReference type="InterPro" id="IPR001932">
    <property type="entry name" value="PPM-type_phosphatase-like_dom"/>
</dbReference>
<keyword evidence="2" id="KW-0597">Phosphoprotein</keyword>
<dbReference type="PANTHER" id="PTHR43156">
    <property type="entry name" value="STAGE II SPORULATION PROTEIN E-RELATED"/>
    <property type="match status" value="1"/>
</dbReference>
<feature type="modified residue" description="4-aspartylphosphate" evidence="2">
    <location>
        <position position="97"/>
    </location>
</feature>
<dbReference type="Gene3D" id="3.60.40.10">
    <property type="entry name" value="PPM-type phosphatase domain"/>
    <property type="match status" value="1"/>
</dbReference>
<evidence type="ECO:0000313" key="4">
    <source>
        <dbReference type="EMBL" id="SNS10841.1"/>
    </source>
</evidence>
<protein>
    <submittedName>
        <fullName evidence="4">Serine phosphatase RsbU, regulator of sigma subunit</fullName>
    </submittedName>
</protein>
<evidence type="ECO:0000313" key="5">
    <source>
        <dbReference type="Proteomes" id="UP000198420"/>
    </source>
</evidence>
<reference evidence="5" key="1">
    <citation type="submission" date="2017-06" db="EMBL/GenBank/DDBJ databases">
        <authorList>
            <person name="Varghese N."/>
            <person name="Submissions S."/>
        </authorList>
    </citation>
    <scope>NUCLEOTIDE SEQUENCE [LARGE SCALE GENOMIC DNA]</scope>
    <source>
        <strain evidence="5">DSM 44485</strain>
    </source>
</reference>
<feature type="domain" description="Response regulatory" evidence="3">
    <location>
        <begin position="45"/>
        <end position="162"/>
    </location>
</feature>
<dbReference type="PROSITE" id="PS50110">
    <property type="entry name" value="RESPONSE_REGULATORY"/>
    <property type="match status" value="1"/>
</dbReference>
<keyword evidence="1" id="KW-0378">Hydrolase</keyword>
<dbReference type="Pfam" id="PF00072">
    <property type="entry name" value="Response_reg"/>
    <property type="match status" value="1"/>
</dbReference>
<dbReference type="SUPFAM" id="SSF52172">
    <property type="entry name" value="CheY-like"/>
    <property type="match status" value="1"/>
</dbReference>
<dbReference type="InterPro" id="IPR052016">
    <property type="entry name" value="Bact_Sigma-Reg"/>
</dbReference>
<dbReference type="PANTHER" id="PTHR43156:SF2">
    <property type="entry name" value="STAGE II SPORULATION PROTEIN E"/>
    <property type="match status" value="1"/>
</dbReference>
<dbReference type="SMART" id="SM00448">
    <property type="entry name" value="REC"/>
    <property type="match status" value="1"/>
</dbReference>
<dbReference type="AlphaFoldDB" id="A0A239BTS8"/>
<dbReference type="InterPro" id="IPR011006">
    <property type="entry name" value="CheY-like_superfamily"/>
</dbReference>
<dbReference type="Proteomes" id="UP000198420">
    <property type="component" value="Unassembled WGS sequence"/>
</dbReference>
<dbReference type="InterPro" id="IPR001789">
    <property type="entry name" value="Sig_transdc_resp-reg_receiver"/>
</dbReference>
<accession>A0A239BTS8</accession>
<dbReference type="InterPro" id="IPR036457">
    <property type="entry name" value="PPM-type-like_dom_sf"/>
</dbReference>
<evidence type="ECO:0000259" key="3">
    <source>
        <dbReference type="PROSITE" id="PS50110"/>
    </source>
</evidence>
<keyword evidence="5" id="KW-1185">Reference proteome</keyword>
<dbReference type="EMBL" id="FZNP01000011">
    <property type="protein sequence ID" value="SNS10841.1"/>
    <property type="molecule type" value="Genomic_DNA"/>
</dbReference>
<dbReference type="Gene3D" id="3.40.50.2300">
    <property type="match status" value="1"/>
</dbReference>
<dbReference type="SMART" id="SM00331">
    <property type="entry name" value="PP2C_SIG"/>
    <property type="match status" value="1"/>
</dbReference>
<dbReference type="Pfam" id="PF07228">
    <property type="entry name" value="SpoIIE"/>
    <property type="match status" value="1"/>
</dbReference>
<dbReference type="GO" id="GO:0016791">
    <property type="term" value="F:phosphatase activity"/>
    <property type="evidence" value="ECO:0007669"/>
    <property type="project" value="TreeGrafter"/>
</dbReference>
<evidence type="ECO:0000256" key="1">
    <source>
        <dbReference type="ARBA" id="ARBA00022801"/>
    </source>
</evidence>
<sequence>MVDGLMSHGLETTGLEATSSAPPGPRMPVAITGAADGGPDLGPLRVLLVEDDSADALLVEDTLADTGLRASLQWVRSLPEARGPLSANPVPDCVLLDLHLGESQGLTVLRQVLEWAPGAAVVVLTGLAESQAGTAAMAAGAQDYLSKDHLEADRLGRAIRYAVQRRQVQQAVAALQVQRMRAQENARLERGLLPRPRVSNPRLRVVSRYRPGRAHSLLGGDFYDVVETGDGLVHAVIGDVAGHGPASAALGVSLRVAWRSFVLAGARGARVVELLEELLAGEHGGSEMFVTLITATLFPDRPVARVVRAGHPGFLLHGNGEVRLVEPPGGLGVGMVPGLAGWREHDVPLPAGASLVLFTDGLFEGQINAEGRRLDLTGLLQLAQGHRTLSPDDFVDTLITDVEAASLQHGGLDDDVAVIHLGWTPT</sequence>
<gene>
    <name evidence="4" type="ORF">SAMN06265355_11180</name>
</gene>
<name>A0A239BTS8_9ACTN</name>
<proteinExistence type="predicted"/>